<dbReference type="PANTHER" id="PTHR43877:SF1">
    <property type="entry name" value="ACETYLTRANSFERASE"/>
    <property type="match status" value="1"/>
</dbReference>
<dbReference type="InterPro" id="IPR016181">
    <property type="entry name" value="Acyl_CoA_acyltransferase"/>
</dbReference>
<dbReference type="Proteomes" id="UP000636505">
    <property type="component" value="Unassembled WGS sequence"/>
</dbReference>
<evidence type="ECO:0000313" key="5">
    <source>
        <dbReference type="Proteomes" id="UP000636505"/>
    </source>
</evidence>
<comment type="caution">
    <text evidence="4">The sequence shown here is derived from an EMBL/GenBank/DDBJ whole genome shotgun (WGS) entry which is preliminary data.</text>
</comment>
<dbReference type="Gene3D" id="3.40.630.30">
    <property type="match status" value="1"/>
</dbReference>
<dbReference type="RefSeq" id="WP_193910057.1">
    <property type="nucleotide sequence ID" value="NZ_JADEXG010000051.1"/>
</dbReference>
<dbReference type="InterPro" id="IPR050832">
    <property type="entry name" value="Bact_Acetyltransf"/>
</dbReference>
<protein>
    <submittedName>
        <fullName evidence="4">GNAT family N-acetyltransferase</fullName>
    </submittedName>
</protein>
<dbReference type="Pfam" id="PF00583">
    <property type="entry name" value="Acetyltransf_1"/>
    <property type="match status" value="1"/>
</dbReference>
<keyword evidence="5" id="KW-1185">Reference proteome</keyword>
<accession>A0A8J7AAM8</accession>
<dbReference type="SUPFAM" id="SSF55729">
    <property type="entry name" value="Acyl-CoA N-acyltransferases (Nat)"/>
    <property type="match status" value="1"/>
</dbReference>
<keyword evidence="2" id="KW-0012">Acyltransferase</keyword>
<keyword evidence="1" id="KW-0808">Transferase</keyword>
<dbReference type="InterPro" id="IPR000182">
    <property type="entry name" value="GNAT_dom"/>
</dbReference>
<proteinExistence type="predicted"/>
<sequence length="122" mass="14053">MEVKTVEAKARGIRISVHKEDREVGRVYLYVLYNDLHQEPFGLIEDIYVQDAYRGQGIGSQLVQLVIERARQENCYKLVATSRTNRPNVHALYERLGLGAYGIEFRRNFDLTAAPSEPDRQV</sequence>
<name>A0A8J7AAM8_9CYAN</name>
<organism evidence="4 5">
    <name type="scientific">Vasconcelosia minhoensis LEGE 07310</name>
    <dbReference type="NCBI Taxonomy" id="915328"/>
    <lineage>
        <taxon>Bacteria</taxon>
        <taxon>Bacillati</taxon>
        <taxon>Cyanobacteriota</taxon>
        <taxon>Cyanophyceae</taxon>
        <taxon>Nodosilineales</taxon>
        <taxon>Cymatolegaceae</taxon>
        <taxon>Vasconcelosia</taxon>
        <taxon>Vasconcelosia minhoensis</taxon>
    </lineage>
</organism>
<evidence type="ECO:0000259" key="3">
    <source>
        <dbReference type="PROSITE" id="PS51186"/>
    </source>
</evidence>
<feature type="domain" description="N-acetyltransferase" evidence="3">
    <location>
        <begin position="1"/>
        <end position="121"/>
    </location>
</feature>
<dbReference type="PANTHER" id="PTHR43877">
    <property type="entry name" value="AMINOALKYLPHOSPHONATE N-ACETYLTRANSFERASE-RELATED-RELATED"/>
    <property type="match status" value="1"/>
</dbReference>
<evidence type="ECO:0000256" key="2">
    <source>
        <dbReference type="ARBA" id="ARBA00023315"/>
    </source>
</evidence>
<dbReference type="AlphaFoldDB" id="A0A8J7AAM8"/>
<dbReference type="EMBL" id="JADEXG010000051">
    <property type="protein sequence ID" value="MBE9079270.1"/>
    <property type="molecule type" value="Genomic_DNA"/>
</dbReference>
<dbReference type="GO" id="GO:0016747">
    <property type="term" value="F:acyltransferase activity, transferring groups other than amino-acyl groups"/>
    <property type="evidence" value="ECO:0007669"/>
    <property type="project" value="InterPro"/>
</dbReference>
<dbReference type="CDD" id="cd04301">
    <property type="entry name" value="NAT_SF"/>
    <property type="match status" value="1"/>
</dbReference>
<gene>
    <name evidence="4" type="ORF">IQ241_18535</name>
</gene>
<reference evidence="4" key="1">
    <citation type="submission" date="2020-10" db="EMBL/GenBank/DDBJ databases">
        <authorList>
            <person name="Castelo-Branco R."/>
            <person name="Eusebio N."/>
            <person name="Adriana R."/>
            <person name="Vieira A."/>
            <person name="Brugerolle De Fraissinette N."/>
            <person name="Rezende De Castro R."/>
            <person name="Schneider M.P."/>
            <person name="Vasconcelos V."/>
            <person name="Leao P.N."/>
        </authorList>
    </citation>
    <scope>NUCLEOTIDE SEQUENCE</scope>
    <source>
        <strain evidence="4">LEGE 07310</strain>
    </source>
</reference>
<evidence type="ECO:0000313" key="4">
    <source>
        <dbReference type="EMBL" id="MBE9079270.1"/>
    </source>
</evidence>
<evidence type="ECO:0000256" key="1">
    <source>
        <dbReference type="ARBA" id="ARBA00022679"/>
    </source>
</evidence>
<dbReference type="PROSITE" id="PS51186">
    <property type="entry name" value="GNAT"/>
    <property type="match status" value="1"/>
</dbReference>